<protein>
    <submittedName>
        <fullName evidence="2">Uncharacterized protein</fullName>
    </submittedName>
</protein>
<evidence type="ECO:0000256" key="1">
    <source>
        <dbReference type="SAM" id="MobiDB-lite"/>
    </source>
</evidence>
<proteinExistence type="predicted"/>
<name>A0A0V1BCZ1_TRISP</name>
<dbReference type="AlphaFoldDB" id="A0A0V1BCZ1"/>
<feature type="region of interest" description="Disordered" evidence="1">
    <location>
        <begin position="42"/>
        <end position="74"/>
    </location>
</feature>
<dbReference type="InParanoid" id="A0A0V1BCZ1"/>
<evidence type="ECO:0000313" key="3">
    <source>
        <dbReference type="Proteomes" id="UP000054776"/>
    </source>
</evidence>
<evidence type="ECO:0000313" key="2">
    <source>
        <dbReference type="EMBL" id="KRY34834.1"/>
    </source>
</evidence>
<keyword evidence="3" id="KW-1185">Reference proteome</keyword>
<dbReference type="EMBL" id="JYDH01000061">
    <property type="protein sequence ID" value="KRY34834.1"/>
    <property type="molecule type" value="Genomic_DNA"/>
</dbReference>
<dbReference type="Proteomes" id="UP000054776">
    <property type="component" value="Unassembled WGS sequence"/>
</dbReference>
<accession>A0A0V1BCZ1</accession>
<comment type="caution">
    <text evidence="2">The sequence shown here is derived from an EMBL/GenBank/DDBJ whole genome shotgun (WGS) entry which is preliminary data.</text>
</comment>
<gene>
    <name evidence="2" type="ORF">T01_3435</name>
</gene>
<sequence>MYLQIQIHEGNRDACRFLWRDEGQGVRKYQLTRVCFRLTCSPLPSHEHHESARTTTPDLSTVSGSGSAAQHVHG</sequence>
<reference evidence="2 3" key="1">
    <citation type="submission" date="2015-01" db="EMBL/GenBank/DDBJ databases">
        <title>Evolution of Trichinella species and genotypes.</title>
        <authorList>
            <person name="Korhonen P.K."/>
            <person name="Edoardo P."/>
            <person name="Giuseppe L.R."/>
            <person name="Gasser R.B."/>
        </authorList>
    </citation>
    <scope>NUCLEOTIDE SEQUENCE [LARGE SCALE GENOMIC DNA]</scope>
    <source>
        <strain evidence="2">ISS3</strain>
    </source>
</reference>
<feature type="compositionally biased region" description="Polar residues" evidence="1">
    <location>
        <begin position="53"/>
        <end position="68"/>
    </location>
</feature>
<dbReference type="OrthoDB" id="5920525at2759"/>
<organism evidence="2 3">
    <name type="scientific">Trichinella spiralis</name>
    <name type="common">Trichina worm</name>
    <dbReference type="NCBI Taxonomy" id="6334"/>
    <lineage>
        <taxon>Eukaryota</taxon>
        <taxon>Metazoa</taxon>
        <taxon>Ecdysozoa</taxon>
        <taxon>Nematoda</taxon>
        <taxon>Enoplea</taxon>
        <taxon>Dorylaimia</taxon>
        <taxon>Trichinellida</taxon>
        <taxon>Trichinellidae</taxon>
        <taxon>Trichinella</taxon>
    </lineage>
</organism>